<dbReference type="SUPFAM" id="SSF52047">
    <property type="entry name" value="RNI-like"/>
    <property type="match status" value="1"/>
</dbReference>
<reference evidence="1 2" key="1">
    <citation type="submission" date="2017-11" db="EMBL/GenBank/DDBJ databases">
        <title>The genome of Rhizophagus clarus HR1 reveals common genetic basis of auxotrophy among arbuscular mycorrhizal fungi.</title>
        <authorList>
            <person name="Kobayashi Y."/>
        </authorList>
    </citation>
    <scope>NUCLEOTIDE SEQUENCE [LARGE SCALE GENOMIC DNA]</scope>
    <source>
        <strain evidence="1 2">HR1</strain>
    </source>
</reference>
<accession>A0A2Z6SBI9</accession>
<comment type="caution">
    <text evidence="1">The sequence shown here is derived from an EMBL/GenBank/DDBJ whole genome shotgun (WGS) entry which is preliminary data.</text>
</comment>
<proteinExistence type="predicted"/>
<evidence type="ECO:0008006" key="3">
    <source>
        <dbReference type="Google" id="ProtNLM"/>
    </source>
</evidence>
<name>A0A2Z6SBI9_9GLOM</name>
<protein>
    <recommendedName>
        <fullName evidence="3">F-box domain-containing protein</fullName>
    </recommendedName>
</protein>
<sequence length="508" mass="59343">MASLLSIETWVHIFNYLEARADLHSCLLVNRFWCRGIVHLLWEHPFSYNLTNEKFKSILKTYLLCLNKQSIQRLTESGIRLSMINKNPMFCYTEFLKDLVIDSIRFDICIYQLIIELKNNGKQKVTKIRKSREDYDIKKIQQKYSKECDIIFEELIKLICRRSNRIRSLSVSPCKMMDYMITLLRENNNPYFQIIKSFTFNSVKAYRSFEIYESLKVYELIVALSHASRDITHIRINNVSQEYQNELGDSLEILLNSQNNLRSLDLENLIGPSYYETILSKLKNPYALDSLSFKNINFDSISQQSLNSLTKLSQNLKTFKVALCLNCSLLCDAMKCSNLVEFTYETYKFGEDLEFLSTILKSSSTSLRYLDIFWIRDGGSNERRNLISCISECTKLTYLKLRGLNSEDLFSIWYGCKQLEVLSFFCSEQSDWNDSFEDLGRLLPCSLKVLKIGHWIEMPFSAMALESFLNGCKESLKKLEIYSFKKLCKHSEYVAVLKNSGVCYELIS</sequence>
<evidence type="ECO:0000313" key="2">
    <source>
        <dbReference type="Proteomes" id="UP000247702"/>
    </source>
</evidence>
<organism evidence="1 2">
    <name type="scientific">Rhizophagus clarus</name>
    <dbReference type="NCBI Taxonomy" id="94130"/>
    <lineage>
        <taxon>Eukaryota</taxon>
        <taxon>Fungi</taxon>
        <taxon>Fungi incertae sedis</taxon>
        <taxon>Mucoromycota</taxon>
        <taxon>Glomeromycotina</taxon>
        <taxon>Glomeromycetes</taxon>
        <taxon>Glomerales</taxon>
        <taxon>Glomeraceae</taxon>
        <taxon>Rhizophagus</taxon>
    </lineage>
</organism>
<gene>
    <name evidence="1" type="ORF">RclHR1_06970003</name>
</gene>
<keyword evidence="2" id="KW-1185">Reference proteome</keyword>
<dbReference type="InterPro" id="IPR032675">
    <property type="entry name" value="LRR_dom_sf"/>
</dbReference>
<dbReference type="Proteomes" id="UP000247702">
    <property type="component" value="Unassembled WGS sequence"/>
</dbReference>
<evidence type="ECO:0000313" key="1">
    <source>
        <dbReference type="EMBL" id="GBC06612.1"/>
    </source>
</evidence>
<dbReference type="EMBL" id="BEXD01004089">
    <property type="protein sequence ID" value="GBC06612.1"/>
    <property type="molecule type" value="Genomic_DNA"/>
</dbReference>
<dbReference type="Gene3D" id="3.80.10.10">
    <property type="entry name" value="Ribonuclease Inhibitor"/>
    <property type="match status" value="1"/>
</dbReference>
<dbReference type="AlphaFoldDB" id="A0A2Z6SBI9"/>